<dbReference type="EMBL" id="CABFMQ020000087">
    <property type="protein sequence ID" value="VTZ50834.1"/>
    <property type="molecule type" value="Genomic_DNA"/>
</dbReference>
<feature type="region of interest" description="Disordered" evidence="1">
    <location>
        <begin position="21"/>
        <end position="75"/>
    </location>
</feature>
<accession>A0A8B6M9W1</accession>
<reference evidence="2 3" key="1">
    <citation type="submission" date="2019-05" db="EMBL/GenBank/DDBJ databases">
        <authorList>
            <person name="Farhan Ul Haque M."/>
        </authorList>
    </citation>
    <scope>NUCLEOTIDE SEQUENCE [LARGE SCALE GENOMIC DNA]</scope>
    <source>
        <strain evidence="2">2</strain>
    </source>
</reference>
<organism evidence="2 3">
    <name type="scientific">Methylocella tundrae</name>
    <dbReference type="NCBI Taxonomy" id="227605"/>
    <lineage>
        <taxon>Bacteria</taxon>
        <taxon>Pseudomonadati</taxon>
        <taxon>Pseudomonadota</taxon>
        <taxon>Alphaproteobacteria</taxon>
        <taxon>Hyphomicrobiales</taxon>
        <taxon>Beijerinckiaceae</taxon>
        <taxon>Methylocella</taxon>
    </lineage>
</organism>
<evidence type="ECO:0000313" key="2">
    <source>
        <dbReference type="EMBL" id="VTZ50834.1"/>
    </source>
</evidence>
<keyword evidence="3" id="KW-1185">Reference proteome</keyword>
<name>A0A8B6M9W1_METTU</name>
<comment type="caution">
    <text evidence="2">The sequence shown here is derived from an EMBL/GenBank/DDBJ whole genome shotgun (WGS) entry which is preliminary data.</text>
</comment>
<protein>
    <submittedName>
        <fullName evidence="2">Uncharacterized protein</fullName>
    </submittedName>
</protein>
<evidence type="ECO:0000313" key="3">
    <source>
        <dbReference type="Proteomes" id="UP000485880"/>
    </source>
</evidence>
<evidence type="ECO:0000256" key="1">
    <source>
        <dbReference type="SAM" id="MobiDB-lite"/>
    </source>
</evidence>
<sequence length="75" mass="7787">MASSKRYLPPATFAGIFARGGVSGSELDRPSPGPAAGRQGLQASDMRWAERSDVSHPIFSTTPKLRGPNSLGAGC</sequence>
<dbReference type="Proteomes" id="UP000485880">
    <property type="component" value="Unassembled WGS sequence"/>
</dbReference>
<dbReference type="AlphaFoldDB" id="A0A8B6M9W1"/>
<gene>
    <name evidence="2" type="ORF">MPC4_30018</name>
</gene>
<proteinExistence type="predicted"/>